<organism evidence="2 3">
    <name type="scientific">Streptomyces kaniharaensis</name>
    <dbReference type="NCBI Taxonomy" id="212423"/>
    <lineage>
        <taxon>Bacteria</taxon>
        <taxon>Bacillati</taxon>
        <taxon>Actinomycetota</taxon>
        <taxon>Actinomycetes</taxon>
        <taxon>Kitasatosporales</taxon>
        <taxon>Streptomycetaceae</taxon>
        <taxon>Streptomyces</taxon>
    </lineage>
</organism>
<dbReference type="Proteomes" id="UP000450000">
    <property type="component" value="Unassembled WGS sequence"/>
</dbReference>
<sequence length="202" mass="21978">MSAAVFVLPLLVLWWLYAVLGLVGVLVVLVLVVALVVVVRRRRAVIARRRSGLYAAADLRALADEHALARAASRMLRRDGWRVKSAPWQGTPRLMARDGDGRTLEVTVRPVNEVGEATPAPAPLRRAGTEGFGGVLRLVVSLGRYSRQDVLWASRQGGVYLLDGQQLEMWGAGTDLVQLVGPLPLPRHRDVGDGREPGQNLG</sequence>
<dbReference type="RefSeq" id="WP_153472010.1">
    <property type="nucleotide sequence ID" value="NZ_WBOF01000010.1"/>
</dbReference>
<comment type="caution">
    <text evidence="2">The sequence shown here is derived from an EMBL/GenBank/DDBJ whole genome shotgun (WGS) entry which is preliminary data.</text>
</comment>
<keyword evidence="1" id="KW-0472">Membrane</keyword>
<keyword evidence="1" id="KW-0812">Transmembrane</keyword>
<dbReference type="EMBL" id="WBOF01000010">
    <property type="protein sequence ID" value="MQS18001.1"/>
    <property type="molecule type" value="Genomic_DNA"/>
</dbReference>
<evidence type="ECO:0000313" key="2">
    <source>
        <dbReference type="EMBL" id="MQS18001.1"/>
    </source>
</evidence>
<dbReference type="OrthoDB" id="4229891at2"/>
<feature type="transmembrane region" description="Helical" evidence="1">
    <location>
        <begin position="12"/>
        <end position="39"/>
    </location>
</feature>
<evidence type="ECO:0000256" key="1">
    <source>
        <dbReference type="SAM" id="Phobius"/>
    </source>
</evidence>
<evidence type="ECO:0000313" key="3">
    <source>
        <dbReference type="Proteomes" id="UP000450000"/>
    </source>
</evidence>
<accession>A0A6N7L302</accession>
<reference evidence="2 3" key="1">
    <citation type="submission" date="2019-09" db="EMBL/GenBank/DDBJ databases">
        <title>Genome Sequences of Streptomyces kaniharaensis ATCC 21070.</title>
        <authorList>
            <person name="Zhu W."/>
            <person name="De Crecy-Lagard V."/>
            <person name="Richards N.G."/>
        </authorList>
    </citation>
    <scope>NUCLEOTIDE SEQUENCE [LARGE SCALE GENOMIC DNA]</scope>
    <source>
        <strain evidence="2 3">SF-557</strain>
    </source>
</reference>
<protein>
    <recommendedName>
        <fullName evidence="4">Restriction endonuclease</fullName>
    </recommendedName>
</protein>
<keyword evidence="3" id="KW-1185">Reference proteome</keyword>
<gene>
    <name evidence="2" type="ORF">F7Q99_38895</name>
</gene>
<dbReference type="AlphaFoldDB" id="A0A6N7L302"/>
<name>A0A6N7L302_9ACTN</name>
<proteinExistence type="predicted"/>
<evidence type="ECO:0008006" key="4">
    <source>
        <dbReference type="Google" id="ProtNLM"/>
    </source>
</evidence>
<keyword evidence="1" id="KW-1133">Transmembrane helix</keyword>